<protein>
    <submittedName>
        <fullName evidence="2">Uncharacterized protein</fullName>
    </submittedName>
</protein>
<organism evidence="2 3">
    <name type="scientific">Corynebacterium kroppenstedtii</name>
    <dbReference type="NCBI Taxonomy" id="161879"/>
    <lineage>
        <taxon>Bacteria</taxon>
        <taxon>Bacillati</taxon>
        <taxon>Actinomycetota</taxon>
        <taxon>Actinomycetes</taxon>
        <taxon>Mycobacteriales</taxon>
        <taxon>Corynebacteriaceae</taxon>
        <taxon>Corynebacterium</taxon>
    </lineage>
</organism>
<proteinExistence type="predicted"/>
<dbReference type="EMBL" id="QFRA01000001">
    <property type="protein sequence ID" value="PZR06775.1"/>
    <property type="molecule type" value="Genomic_DNA"/>
</dbReference>
<evidence type="ECO:0000313" key="3">
    <source>
        <dbReference type="Proteomes" id="UP000249432"/>
    </source>
</evidence>
<comment type="caution">
    <text evidence="2">The sequence shown here is derived from an EMBL/GenBank/DDBJ whole genome shotgun (WGS) entry which is preliminary data.</text>
</comment>
<feature type="compositionally biased region" description="Basic and acidic residues" evidence="1">
    <location>
        <begin position="10"/>
        <end position="20"/>
    </location>
</feature>
<dbReference type="Proteomes" id="UP000249432">
    <property type="component" value="Unassembled WGS sequence"/>
</dbReference>
<accession>A0A2W5T5Q0</accession>
<dbReference type="InterPro" id="IPR004322">
    <property type="entry name" value="Plasmid_replicase_bac"/>
</dbReference>
<evidence type="ECO:0000313" key="2">
    <source>
        <dbReference type="EMBL" id="PZR06775.1"/>
    </source>
</evidence>
<dbReference type="AlphaFoldDB" id="A0A2W5T5Q0"/>
<gene>
    <name evidence="2" type="ORF">DI525_00375</name>
</gene>
<reference evidence="2 3" key="1">
    <citation type="submission" date="2017-08" db="EMBL/GenBank/DDBJ databases">
        <title>Infants hospitalized years apart are colonized by the same room-sourced microbial strains.</title>
        <authorList>
            <person name="Brooks B."/>
            <person name="Olm M.R."/>
            <person name="Firek B.A."/>
            <person name="Baker R."/>
            <person name="Thomas B.C."/>
            <person name="Morowitz M.J."/>
            <person name="Banfield J.F."/>
        </authorList>
    </citation>
    <scope>NUCLEOTIDE SEQUENCE [LARGE SCALE GENOMIC DNA]</scope>
    <source>
        <strain evidence="2">S2_003_000_R1_3</strain>
    </source>
</reference>
<feature type="region of interest" description="Disordered" evidence="1">
    <location>
        <begin position="1"/>
        <end position="23"/>
    </location>
</feature>
<evidence type="ECO:0000256" key="1">
    <source>
        <dbReference type="SAM" id="MobiDB-lite"/>
    </source>
</evidence>
<name>A0A2W5T5Q0_9CORY</name>
<sequence>MSQGLDPNEWSEKAFSDADTPRVSLTSSGWDAARTIVDTLDAGSPVLGSFGVTEQDCTNLIAHLGRKTLQGSPTREFKKAWRKDKDGNTVPKLYRVETDAMRRCQYVVLAHKQRSAVIIIDIDHYGHRGGDVEHIHQEVYNKLALLALGHLGPAWIGVNPTNGKCQLIWLIDPSTLITGPIRRISG</sequence>
<dbReference type="Pfam" id="PF03090">
    <property type="entry name" value="Replicase"/>
    <property type="match status" value="1"/>
</dbReference>